<accession>A0ABU8VBE9</accession>
<proteinExistence type="predicted"/>
<evidence type="ECO:0000313" key="3">
    <source>
        <dbReference type="EMBL" id="MEJ8810791.1"/>
    </source>
</evidence>
<dbReference type="CDD" id="cd07302">
    <property type="entry name" value="CHD"/>
    <property type="match status" value="1"/>
</dbReference>
<feature type="transmembrane region" description="Helical" evidence="1">
    <location>
        <begin position="128"/>
        <end position="154"/>
    </location>
</feature>
<feature type="transmembrane region" description="Helical" evidence="1">
    <location>
        <begin position="87"/>
        <end position="108"/>
    </location>
</feature>
<name>A0ABU8VBE9_9BURK</name>
<dbReference type="EC" id="4.6.1.-" evidence="3"/>
<evidence type="ECO:0000256" key="1">
    <source>
        <dbReference type="SAM" id="Phobius"/>
    </source>
</evidence>
<dbReference type="InterPro" id="IPR001054">
    <property type="entry name" value="A/G_cyclase"/>
</dbReference>
<dbReference type="Pfam" id="PF00211">
    <property type="entry name" value="Guanylate_cyc"/>
    <property type="match status" value="1"/>
</dbReference>
<sequence length="366" mass="39471">MVASLSAVTRERLRRFMRILRIAAVIGAGVGAIYGGAIAGPGARPLLRSLLISIPIGVIDALLTALWIASIELFLLPRPSMRWLDALPFAAVFLLKTFVYGAIAGVVLTGQPGEHLLGVVTVYNARTGLIAIFLSLVPVAVIVMMFQAAGLVGYRTFTALLLGKYRRPNVERRFFLFADVVGSTAIAERLGPLEAHRFLAAVFSAVAEPIELYRGEIYQYVGDEIVITWVEADGVADARALRCFFAMRAALAADANRFAQRFGASPKLRAALHLGEVIAGEVGQVRRAIVFHGDVMNTTGRLEQATREVGCFFITSAQALASLGPPPPDIRVHDLGALPVRGRLEPIHAFCVEQDERDRPSSNSGA</sequence>
<dbReference type="GO" id="GO:0016829">
    <property type="term" value="F:lyase activity"/>
    <property type="evidence" value="ECO:0007669"/>
    <property type="project" value="UniProtKB-KW"/>
</dbReference>
<dbReference type="PANTHER" id="PTHR43081">
    <property type="entry name" value="ADENYLATE CYCLASE, TERMINAL-DIFFERENTIATION SPECIFIC-RELATED"/>
    <property type="match status" value="1"/>
</dbReference>
<dbReference type="InterPro" id="IPR029787">
    <property type="entry name" value="Nucleotide_cyclase"/>
</dbReference>
<dbReference type="PROSITE" id="PS50125">
    <property type="entry name" value="GUANYLATE_CYCLASE_2"/>
    <property type="match status" value="1"/>
</dbReference>
<dbReference type="InterPro" id="IPR050697">
    <property type="entry name" value="Adenylyl/Guanylyl_Cyclase_3/4"/>
</dbReference>
<dbReference type="SUPFAM" id="SSF55073">
    <property type="entry name" value="Nucleotide cyclase"/>
    <property type="match status" value="1"/>
</dbReference>
<dbReference type="EMBL" id="JBBKZU010000002">
    <property type="protein sequence ID" value="MEJ8810791.1"/>
    <property type="molecule type" value="Genomic_DNA"/>
</dbReference>
<dbReference type="RefSeq" id="WP_340356100.1">
    <property type="nucleotide sequence ID" value="NZ_JBBKZU010000002.1"/>
</dbReference>
<feature type="transmembrane region" description="Helical" evidence="1">
    <location>
        <begin position="19"/>
        <end position="38"/>
    </location>
</feature>
<dbReference type="Proteomes" id="UP001365846">
    <property type="component" value="Unassembled WGS sequence"/>
</dbReference>
<reference evidence="3 4" key="1">
    <citation type="submission" date="2024-03" db="EMBL/GenBank/DDBJ databases">
        <title>Novel species of the genus Variovorax.</title>
        <authorList>
            <person name="Liu Q."/>
            <person name="Xin Y.-H."/>
        </authorList>
    </citation>
    <scope>NUCLEOTIDE SEQUENCE [LARGE SCALE GENOMIC DNA]</scope>
    <source>
        <strain evidence="3 4">KACC 18899</strain>
    </source>
</reference>
<keyword evidence="1" id="KW-1133">Transmembrane helix</keyword>
<keyword evidence="4" id="KW-1185">Reference proteome</keyword>
<protein>
    <submittedName>
        <fullName evidence="3">Adenylate/guanylate cyclase domain-containing protein</fullName>
        <ecNumber evidence="3">4.6.1.-</ecNumber>
    </submittedName>
</protein>
<organism evidence="3 4">
    <name type="scientific">Variovorax ureilyticus</name>
    <dbReference type="NCBI Taxonomy" id="1836198"/>
    <lineage>
        <taxon>Bacteria</taxon>
        <taxon>Pseudomonadati</taxon>
        <taxon>Pseudomonadota</taxon>
        <taxon>Betaproteobacteria</taxon>
        <taxon>Burkholderiales</taxon>
        <taxon>Comamonadaceae</taxon>
        <taxon>Variovorax</taxon>
    </lineage>
</organism>
<evidence type="ECO:0000313" key="4">
    <source>
        <dbReference type="Proteomes" id="UP001365846"/>
    </source>
</evidence>
<keyword evidence="1" id="KW-0812">Transmembrane</keyword>
<feature type="domain" description="Guanylate cyclase" evidence="2">
    <location>
        <begin position="174"/>
        <end position="303"/>
    </location>
</feature>
<dbReference type="PANTHER" id="PTHR43081:SF1">
    <property type="entry name" value="ADENYLATE CYCLASE, TERMINAL-DIFFERENTIATION SPECIFIC"/>
    <property type="match status" value="1"/>
</dbReference>
<dbReference type="Gene3D" id="3.30.70.1230">
    <property type="entry name" value="Nucleotide cyclase"/>
    <property type="match status" value="1"/>
</dbReference>
<comment type="caution">
    <text evidence="3">The sequence shown here is derived from an EMBL/GenBank/DDBJ whole genome shotgun (WGS) entry which is preliminary data.</text>
</comment>
<keyword evidence="3" id="KW-0456">Lyase</keyword>
<evidence type="ECO:0000259" key="2">
    <source>
        <dbReference type="PROSITE" id="PS50125"/>
    </source>
</evidence>
<keyword evidence="1" id="KW-0472">Membrane</keyword>
<gene>
    <name evidence="3" type="ORF">WKW77_06905</name>
</gene>
<feature type="transmembrane region" description="Helical" evidence="1">
    <location>
        <begin position="50"/>
        <end position="75"/>
    </location>
</feature>